<evidence type="ECO:0000256" key="1">
    <source>
        <dbReference type="ARBA" id="ARBA00004202"/>
    </source>
</evidence>
<dbReference type="PANTHER" id="PTHR43297:SF2">
    <property type="entry name" value="DIPEPTIDE TRANSPORT ATP-BINDING PROTEIN DPPD"/>
    <property type="match status" value="1"/>
</dbReference>
<accession>A0ABS3L7G8</accession>
<dbReference type="InterPro" id="IPR050388">
    <property type="entry name" value="ABC_Ni/Peptide_Import"/>
</dbReference>
<evidence type="ECO:0000256" key="6">
    <source>
        <dbReference type="ARBA" id="ARBA00022840"/>
    </source>
</evidence>
<evidence type="ECO:0000313" key="9">
    <source>
        <dbReference type="EMBL" id="MBO1305578.1"/>
    </source>
</evidence>
<dbReference type="SUPFAM" id="SSF52540">
    <property type="entry name" value="P-loop containing nucleoside triphosphate hydrolases"/>
    <property type="match status" value="1"/>
</dbReference>
<keyword evidence="10" id="KW-1185">Reference proteome</keyword>
<proteinExistence type="inferred from homology"/>
<dbReference type="InterPro" id="IPR003593">
    <property type="entry name" value="AAA+_ATPase"/>
</dbReference>
<dbReference type="Gene3D" id="3.40.50.300">
    <property type="entry name" value="P-loop containing nucleotide triphosphate hydrolases"/>
    <property type="match status" value="1"/>
</dbReference>
<comment type="subcellular location">
    <subcellularLocation>
        <location evidence="1">Cell membrane</location>
        <topology evidence="1">Peripheral membrane protein</topology>
    </subcellularLocation>
</comment>
<dbReference type="Proteomes" id="UP000664601">
    <property type="component" value="Unassembled WGS sequence"/>
</dbReference>
<evidence type="ECO:0000256" key="7">
    <source>
        <dbReference type="ARBA" id="ARBA00023136"/>
    </source>
</evidence>
<sequence>MNKPAVETKKILEINRLKVKFPIHKKWLPAVDEVDLTIHAGEIIGIVGESGSGKSVMSQSILRLRDHDTAVKYEGEILFEGEDLLNSSPSQIRNIRGNDISIIFQDPLNSLSPVHTVEKQLSEVMMLHKQISKDEAKKHSMEMLQLTGIPDPAACLKKYPFELSGGMQQRVMIAMALACEPKLLIADEPTTALDVTIQEQILRLIKSLNETIGMSVLFITHDMGAVSKLCHRIKVMYLGQIVEDAETEQLFEHPLHPYTEGLISCIPHLETERGKPLPTIPGTVPSLSEIPKGCHFCTRCKYADERCFQEQPPMVEAQPDHFVKCWKYVESETIRED</sequence>
<evidence type="ECO:0000256" key="3">
    <source>
        <dbReference type="ARBA" id="ARBA00022448"/>
    </source>
</evidence>
<keyword evidence="4" id="KW-1003">Cell membrane</keyword>
<dbReference type="EMBL" id="JAFREM010000008">
    <property type="protein sequence ID" value="MBO1305578.1"/>
    <property type="molecule type" value="Genomic_DNA"/>
</dbReference>
<dbReference type="GO" id="GO:0005524">
    <property type="term" value="F:ATP binding"/>
    <property type="evidence" value="ECO:0007669"/>
    <property type="project" value="UniProtKB-KW"/>
</dbReference>
<reference evidence="9 10" key="1">
    <citation type="submission" date="2021-03" db="EMBL/GenBank/DDBJ databases">
        <title>Enterococcal diversity collection.</title>
        <authorList>
            <person name="Gilmore M.S."/>
            <person name="Schwartzman J."/>
            <person name="Van Tyne D."/>
            <person name="Martin M."/>
            <person name="Earl A.M."/>
            <person name="Manson A.L."/>
            <person name="Straub T."/>
            <person name="Salamzade R."/>
            <person name="Saavedra J."/>
            <person name="Lebreton F."/>
            <person name="Prichula J."/>
            <person name="Schaufler K."/>
            <person name="Gaca A."/>
            <person name="Sgardioli B."/>
            <person name="Wagenaar J."/>
            <person name="Strong T."/>
        </authorList>
    </citation>
    <scope>NUCLEOTIDE SEQUENCE [LARGE SCALE GENOMIC DNA]</scope>
    <source>
        <strain evidence="9 10">669A</strain>
    </source>
</reference>
<dbReference type="CDD" id="cd03257">
    <property type="entry name" value="ABC_NikE_OppD_transporters"/>
    <property type="match status" value="1"/>
</dbReference>
<dbReference type="PROSITE" id="PS00211">
    <property type="entry name" value="ABC_TRANSPORTER_1"/>
    <property type="match status" value="1"/>
</dbReference>
<protein>
    <submittedName>
        <fullName evidence="9">ABC transporter ATP-binding protein</fullName>
    </submittedName>
</protein>
<evidence type="ECO:0000256" key="2">
    <source>
        <dbReference type="ARBA" id="ARBA00005417"/>
    </source>
</evidence>
<dbReference type="InterPro" id="IPR013563">
    <property type="entry name" value="Oligopep_ABC_C"/>
</dbReference>
<gene>
    <name evidence="9" type="ORF">JZO70_05370</name>
</gene>
<organism evidence="9 10">
    <name type="scientific">Candidatus Enterococcus moelleringii</name>
    <dbReference type="NCBI Taxonomy" id="2815325"/>
    <lineage>
        <taxon>Bacteria</taxon>
        <taxon>Bacillati</taxon>
        <taxon>Bacillota</taxon>
        <taxon>Bacilli</taxon>
        <taxon>Lactobacillales</taxon>
        <taxon>Enterococcaceae</taxon>
        <taxon>Enterococcus</taxon>
    </lineage>
</organism>
<name>A0ABS3L7G8_9ENTE</name>
<keyword evidence="6 9" id="KW-0067">ATP-binding</keyword>
<keyword evidence="3" id="KW-0813">Transport</keyword>
<comment type="caution">
    <text evidence="9">The sequence shown here is derived from an EMBL/GenBank/DDBJ whole genome shotgun (WGS) entry which is preliminary data.</text>
</comment>
<dbReference type="Pfam" id="PF08352">
    <property type="entry name" value="oligo_HPY"/>
    <property type="match status" value="1"/>
</dbReference>
<dbReference type="PROSITE" id="PS50893">
    <property type="entry name" value="ABC_TRANSPORTER_2"/>
    <property type="match status" value="1"/>
</dbReference>
<evidence type="ECO:0000256" key="5">
    <source>
        <dbReference type="ARBA" id="ARBA00022741"/>
    </source>
</evidence>
<dbReference type="InterPro" id="IPR003439">
    <property type="entry name" value="ABC_transporter-like_ATP-bd"/>
</dbReference>
<dbReference type="Pfam" id="PF00005">
    <property type="entry name" value="ABC_tran"/>
    <property type="match status" value="1"/>
</dbReference>
<dbReference type="InterPro" id="IPR027417">
    <property type="entry name" value="P-loop_NTPase"/>
</dbReference>
<evidence type="ECO:0000259" key="8">
    <source>
        <dbReference type="PROSITE" id="PS50893"/>
    </source>
</evidence>
<dbReference type="InterPro" id="IPR017871">
    <property type="entry name" value="ABC_transporter-like_CS"/>
</dbReference>
<dbReference type="SMART" id="SM00382">
    <property type="entry name" value="AAA"/>
    <property type="match status" value="1"/>
</dbReference>
<dbReference type="PANTHER" id="PTHR43297">
    <property type="entry name" value="OLIGOPEPTIDE TRANSPORT ATP-BINDING PROTEIN APPD"/>
    <property type="match status" value="1"/>
</dbReference>
<evidence type="ECO:0000313" key="10">
    <source>
        <dbReference type="Proteomes" id="UP000664601"/>
    </source>
</evidence>
<evidence type="ECO:0000256" key="4">
    <source>
        <dbReference type="ARBA" id="ARBA00022475"/>
    </source>
</evidence>
<keyword evidence="5" id="KW-0547">Nucleotide-binding</keyword>
<dbReference type="NCBIfam" id="TIGR01727">
    <property type="entry name" value="oligo_HPY"/>
    <property type="match status" value="1"/>
</dbReference>
<dbReference type="RefSeq" id="WP_207672516.1">
    <property type="nucleotide sequence ID" value="NZ_JAFREM010000008.1"/>
</dbReference>
<keyword evidence="7" id="KW-0472">Membrane</keyword>
<comment type="similarity">
    <text evidence="2">Belongs to the ABC transporter superfamily.</text>
</comment>
<feature type="domain" description="ABC transporter" evidence="8">
    <location>
        <begin position="6"/>
        <end position="263"/>
    </location>
</feature>